<proteinExistence type="inferred from homology"/>
<evidence type="ECO:0000259" key="2">
    <source>
        <dbReference type="SMART" id="SM00436"/>
    </source>
</evidence>
<dbReference type="InterPro" id="IPR013824">
    <property type="entry name" value="Topo_IA_cen_sub1"/>
</dbReference>
<dbReference type="Gene3D" id="1.10.460.10">
    <property type="entry name" value="Topoisomerase I, domain 2"/>
    <property type="match status" value="1"/>
</dbReference>
<feature type="domain" description="DNA topoisomerase type IA" evidence="2">
    <location>
        <begin position="52"/>
        <end position="119"/>
    </location>
</feature>
<evidence type="ECO:0000313" key="3">
    <source>
        <dbReference type="EMBL" id="EXB54789.1"/>
    </source>
</evidence>
<sequence length="119" mass="13541">MEALGLKSTLLEEAEGTVWVEGRFSGFLAWRTEFIIAVLECTGFGVNDKSRRVYRARFSSVTEKDILRAMDNLVEPNRDEALAVEARQEIDLKVGVAFTRVQTNHFQRKYGNLDSRVIS</sequence>
<dbReference type="EC" id="5.6.2.1" evidence="1"/>
<dbReference type="GO" id="GO:0003917">
    <property type="term" value="F:DNA topoisomerase type I (single strand cut, ATP-independent) activity"/>
    <property type="evidence" value="ECO:0007669"/>
    <property type="project" value="UniProtKB-EC"/>
</dbReference>
<dbReference type="GO" id="GO:0003677">
    <property type="term" value="F:DNA binding"/>
    <property type="evidence" value="ECO:0007669"/>
    <property type="project" value="UniProtKB-KW"/>
</dbReference>
<comment type="function">
    <text evidence="1">Introduces a single-strand break via transesterification at a target site in duplex DNA. Releases the supercoiling and torsional tension of DNA introduced during the DNA replication and transcription by transiently cleaving and rejoining one strand of the DNA duplex. The scissile phosphodiester is attacked by the catalytic tyrosine of the enzyme, resulting in the formation of a DNA-(5'-phosphotyrosyl)-enzyme intermediate and the expulsion of a 3'-OH DNA strand.</text>
</comment>
<dbReference type="SMART" id="SM00436">
    <property type="entry name" value="TOP1Bc"/>
    <property type="match status" value="1"/>
</dbReference>
<dbReference type="STRING" id="981085.W9R5D1"/>
<evidence type="ECO:0000256" key="1">
    <source>
        <dbReference type="RuleBase" id="RU362092"/>
    </source>
</evidence>
<organism evidence="3 4">
    <name type="scientific">Morus notabilis</name>
    <dbReference type="NCBI Taxonomy" id="981085"/>
    <lineage>
        <taxon>Eukaryota</taxon>
        <taxon>Viridiplantae</taxon>
        <taxon>Streptophyta</taxon>
        <taxon>Embryophyta</taxon>
        <taxon>Tracheophyta</taxon>
        <taxon>Spermatophyta</taxon>
        <taxon>Magnoliopsida</taxon>
        <taxon>eudicotyledons</taxon>
        <taxon>Gunneridae</taxon>
        <taxon>Pentapetalae</taxon>
        <taxon>rosids</taxon>
        <taxon>fabids</taxon>
        <taxon>Rosales</taxon>
        <taxon>Moraceae</taxon>
        <taxon>Moreae</taxon>
        <taxon>Morus</taxon>
    </lineage>
</organism>
<dbReference type="InterPro" id="IPR003601">
    <property type="entry name" value="Topo_IA_2"/>
</dbReference>
<dbReference type="eggNOG" id="KOG1957">
    <property type="taxonomic scope" value="Eukaryota"/>
</dbReference>
<dbReference type="PANTHER" id="PTHR11390">
    <property type="entry name" value="PROKARYOTIC DNA TOPOISOMERASE"/>
    <property type="match status" value="1"/>
</dbReference>
<dbReference type="AlphaFoldDB" id="W9R5D1"/>
<dbReference type="GO" id="GO:0006281">
    <property type="term" value="P:DNA repair"/>
    <property type="evidence" value="ECO:0007669"/>
    <property type="project" value="TreeGrafter"/>
</dbReference>
<dbReference type="Gene3D" id="3.40.50.140">
    <property type="match status" value="1"/>
</dbReference>
<keyword evidence="1" id="KW-0799">Topoisomerase</keyword>
<dbReference type="Proteomes" id="UP000030645">
    <property type="component" value="Unassembled WGS sequence"/>
</dbReference>
<keyword evidence="1 3" id="KW-0413">Isomerase</keyword>
<reference evidence="4" key="1">
    <citation type="submission" date="2013-01" db="EMBL/GenBank/DDBJ databases">
        <title>Draft Genome Sequence of a Mulberry Tree, Morus notabilis C.K. Schneid.</title>
        <authorList>
            <person name="He N."/>
            <person name="Zhao S."/>
        </authorList>
    </citation>
    <scope>NUCLEOTIDE SEQUENCE</scope>
</reference>
<keyword evidence="1" id="KW-0238">DNA-binding</keyword>
<dbReference type="InterPro" id="IPR000380">
    <property type="entry name" value="Topo_IA"/>
</dbReference>
<name>W9R5D1_9ROSA</name>
<gene>
    <name evidence="3" type="ORF">L484_019921</name>
</gene>
<keyword evidence="4" id="KW-1185">Reference proteome</keyword>
<dbReference type="EMBL" id="KE344209">
    <property type="protein sequence ID" value="EXB54789.1"/>
    <property type="molecule type" value="Genomic_DNA"/>
</dbReference>
<protein>
    <recommendedName>
        <fullName evidence="1">DNA topoisomerase</fullName>
        <ecNumber evidence="1">5.6.2.1</ecNumber>
    </recommendedName>
</protein>
<comment type="catalytic activity">
    <reaction evidence="1">
        <text>ATP-independent breakage of single-stranded DNA, followed by passage and rejoining.</text>
        <dbReference type="EC" id="5.6.2.1"/>
    </reaction>
</comment>
<dbReference type="GO" id="GO:0006265">
    <property type="term" value="P:DNA topological change"/>
    <property type="evidence" value="ECO:0007669"/>
    <property type="project" value="InterPro"/>
</dbReference>
<dbReference type="InterPro" id="IPR023405">
    <property type="entry name" value="Topo_IA_core_domain"/>
</dbReference>
<dbReference type="GO" id="GO:0005634">
    <property type="term" value="C:nucleus"/>
    <property type="evidence" value="ECO:0007669"/>
    <property type="project" value="TreeGrafter"/>
</dbReference>
<dbReference type="SUPFAM" id="SSF56712">
    <property type="entry name" value="Prokaryotic type I DNA topoisomerase"/>
    <property type="match status" value="1"/>
</dbReference>
<evidence type="ECO:0000313" key="4">
    <source>
        <dbReference type="Proteomes" id="UP000030645"/>
    </source>
</evidence>
<accession>W9R5D1</accession>
<dbReference type="GO" id="GO:0006310">
    <property type="term" value="P:DNA recombination"/>
    <property type="evidence" value="ECO:0007669"/>
    <property type="project" value="TreeGrafter"/>
</dbReference>
<comment type="similarity">
    <text evidence="1">Belongs to the type IA topoisomerase family.</text>
</comment>
<dbReference type="PANTHER" id="PTHR11390:SF20">
    <property type="entry name" value="DNA TOPOISOMERASE 3-BETA-1"/>
    <property type="match status" value="1"/>
</dbReference>